<dbReference type="RefSeq" id="WP_059316352.1">
    <property type="nucleotide sequence ID" value="NZ_CP013987.1"/>
</dbReference>
<feature type="chain" id="PRO_5006851747" evidence="1">
    <location>
        <begin position="24"/>
        <end position="338"/>
    </location>
</feature>
<sequence>MLRRLSPLLAAGLLSVSALSAQAATTYPLTIHNCGRDLVFERAPQRLVSLGQASTELLLRLGVGSRLVGTGVWFGGLPKDLQEEGKGIPRLADNAPSFEAVVGTRPDLVAAQYTYHVGPGGEVADFPRFAKLGIAAYVAPSDCEGKAVTADSNSDGSRSAPFDMNLVTREARELAAILDVQPAGKQLVAELDHRIAAAGEQAKAAGVQGRSVLFWFSSPRLEGDPWVAGNLGAPAWIARSLGLRNVVDSAEEWPAVSWERIASLDPDYIVVARMDRRLYPADDVDKKLAFLRSDPLTRELRAVRENHLLVVDAPTLNPSLRVVDSVETLAADLAKPQP</sequence>
<organism evidence="3 4">
    <name type="scientific">Pseudomonas oryzihabitans</name>
    <dbReference type="NCBI Taxonomy" id="47885"/>
    <lineage>
        <taxon>Bacteria</taxon>
        <taxon>Pseudomonadati</taxon>
        <taxon>Pseudomonadota</taxon>
        <taxon>Gammaproteobacteria</taxon>
        <taxon>Pseudomonadales</taxon>
        <taxon>Pseudomonadaceae</taxon>
        <taxon>Pseudomonas</taxon>
    </lineage>
</organism>
<dbReference type="InterPro" id="IPR002491">
    <property type="entry name" value="ABC_transptr_periplasmic_BD"/>
</dbReference>
<protein>
    <submittedName>
        <fullName evidence="3">ABC transporter substrate-binding protein</fullName>
    </submittedName>
</protein>
<feature type="domain" description="Fe/B12 periplasmic-binding" evidence="2">
    <location>
        <begin position="46"/>
        <end position="338"/>
    </location>
</feature>
<dbReference type="KEGG" id="por:APT59_19345"/>
<gene>
    <name evidence="3" type="ORF">APT59_19345</name>
</gene>
<dbReference type="SUPFAM" id="SSF53807">
    <property type="entry name" value="Helical backbone' metal receptor"/>
    <property type="match status" value="1"/>
</dbReference>
<evidence type="ECO:0000313" key="4">
    <source>
        <dbReference type="Proteomes" id="UP000064137"/>
    </source>
</evidence>
<dbReference type="PANTHER" id="PTHR30535">
    <property type="entry name" value="VITAMIN B12-BINDING PROTEIN"/>
    <property type="match status" value="1"/>
</dbReference>
<dbReference type="PROSITE" id="PS50983">
    <property type="entry name" value="FE_B12_PBP"/>
    <property type="match status" value="1"/>
</dbReference>
<feature type="signal peptide" evidence="1">
    <location>
        <begin position="1"/>
        <end position="23"/>
    </location>
</feature>
<proteinExistence type="predicted"/>
<name>A0A0U4P787_9PSED</name>
<accession>A0A0U4P787</accession>
<dbReference type="Gene3D" id="3.40.50.1980">
    <property type="entry name" value="Nitrogenase molybdenum iron protein domain"/>
    <property type="match status" value="2"/>
</dbReference>
<dbReference type="Proteomes" id="UP000064137">
    <property type="component" value="Chromosome"/>
</dbReference>
<dbReference type="InterPro" id="IPR050902">
    <property type="entry name" value="ABC_Transporter_SBP"/>
</dbReference>
<reference evidence="3 4" key="1">
    <citation type="submission" date="2016-01" db="EMBL/GenBank/DDBJ databases">
        <title>Annotation of Pseudomonas oryzihabitans USDA-ARS-USMARC-56511.</title>
        <authorList>
            <person name="Harhay G.P."/>
            <person name="Harhay D.M."/>
            <person name="Smith T.P.L."/>
            <person name="Bono J.L."/>
            <person name="Heaton M.P."/>
            <person name="Clawson M.L."/>
            <person name="Chitko-Mckown C.G."/>
            <person name="Capik S.F."/>
            <person name="DeDonder K.D."/>
            <person name="Apley M.D."/>
            <person name="Lubbers B.V."/>
            <person name="White B.J."/>
            <person name="Larson R.L."/>
        </authorList>
    </citation>
    <scope>NUCLEOTIDE SEQUENCE [LARGE SCALE GENOMIC DNA]</scope>
    <source>
        <strain evidence="3 4">USDA-ARS-USMARC-56511</strain>
    </source>
</reference>
<keyword evidence="1" id="KW-0732">Signal</keyword>
<dbReference type="Pfam" id="PF01497">
    <property type="entry name" value="Peripla_BP_2"/>
    <property type="match status" value="1"/>
</dbReference>
<dbReference type="EMBL" id="CP013987">
    <property type="protein sequence ID" value="ALZ86254.1"/>
    <property type="molecule type" value="Genomic_DNA"/>
</dbReference>
<evidence type="ECO:0000256" key="1">
    <source>
        <dbReference type="SAM" id="SignalP"/>
    </source>
</evidence>
<evidence type="ECO:0000259" key="2">
    <source>
        <dbReference type="PROSITE" id="PS50983"/>
    </source>
</evidence>
<dbReference type="AlphaFoldDB" id="A0A0U4P787"/>
<evidence type="ECO:0000313" key="3">
    <source>
        <dbReference type="EMBL" id="ALZ86254.1"/>
    </source>
</evidence>
<dbReference type="OrthoDB" id="9797850at2"/>
<dbReference type="PANTHER" id="PTHR30535:SF7">
    <property type="entry name" value="IRON(III) DICITRATE-BINDING PROTEIN"/>
    <property type="match status" value="1"/>
</dbReference>